<dbReference type="SUPFAM" id="SSF55387">
    <property type="entry name" value="Frataxin/Nqo15-like"/>
    <property type="match status" value="1"/>
</dbReference>
<dbReference type="Proteomes" id="UP000029994">
    <property type="component" value="Unassembled WGS sequence"/>
</dbReference>
<dbReference type="PANTHER" id="PTHR16821">
    <property type="entry name" value="FRATAXIN"/>
    <property type="match status" value="1"/>
</dbReference>
<dbReference type="NCBIfam" id="TIGR03421">
    <property type="entry name" value="FeS_CyaY"/>
    <property type="match status" value="1"/>
</dbReference>
<sequence>MNNTEFHQLVDAELQLIEEAIDDSGADIDFETTGNVMTLEFDDRSQIIINRQEPMQEIWLASKSGGFHFKYQQDRWICSKTGMEFSQMVKQECEKHAGDTIDWVQ</sequence>
<organism evidence="5 6">
    <name type="scientific">Vibrio navarrensis</name>
    <dbReference type="NCBI Taxonomy" id="29495"/>
    <lineage>
        <taxon>Bacteria</taxon>
        <taxon>Pseudomonadati</taxon>
        <taxon>Pseudomonadota</taxon>
        <taxon>Gammaproteobacteria</taxon>
        <taxon>Vibrionales</taxon>
        <taxon>Vibrionaceae</taxon>
        <taxon>Vibrio</taxon>
    </lineage>
</organism>
<name>A0A099LQB6_9VIBR</name>
<dbReference type="GO" id="GO:0008198">
    <property type="term" value="F:ferrous iron binding"/>
    <property type="evidence" value="ECO:0007669"/>
    <property type="project" value="TreeGrafter"/>
</dbReference>
<comment type="similarity">
    <text evidence="1 4">Belongs to the frataxin family.</text>
</comment>
<dbReference type="STRING" id="29495.EA26_00250"/>
<keyword evidence="6" id="KW-1185">Reference proteome</keyword>
<accession>A0A099LQB6</accession>
<dbReference type="PROSITE" id="PS50810">
    <property type="entry name" value="FRATAXIN_2"/>
    <property type="match status" value="1"/>
</dbReference>
<dbReference type="EMBL" id="JMCG01000001">
    <property type="protein sequence ID" value="KGK09839.1"/>
    <property type="molecule type" value="Genomic_DNA"/>
</dbReference>
<keyword evidence="3 4" id="KW-0408">Iron</keyword>
<evidence type="ECO:0000256" key="2">
    <source>
        <dbReference type="ARBA" id="ARBA00022723"/>
    </source>
</evidence>
<comment type="function">
    <text evidence="4">Involved in iron-sulfur (Fe-S) cluster assembly. May act as a regulator of Fe-S biogenesis.</text>
</comment>
<dbReference type="SMART" id="SM01219">
    <property type="entry name" value="Frataxin_Cyay"/>
    <property type="match status" value="1"/>
</dbReference>
<comment type="caution">
    <text evidence="5">The sequence shown here is derived from an EMBL/GenBank/DDBJ whole genome shotgun (WGS) entry which is preliminary data.</text>
</comment>
<dbReference type="eggNOG" id="COG1965">
    <property type="taxonomic scope" value="Bacteria"/>
</dbReference>
<dbReference type="Pfam" id="PF01491">
    <property type="entry name" value="Frataxin_Cyay"/>
    <property type="match status" value="1"/>
</dbReference>
<evidence type="ECO:0000256" key="3">
    <source>
        <dbReference type="ARBA" id="ARBA00023004"/>
    </source>
</evidence>
<dbReference type="GeneID" id="43681657"/>
<proteinExistence type="inferred from homology"/>
<keyword evidence="2 4" id="KW-0479">Metal-binding</keyword>
<reference evidence="5 6" key="1">
    <citation type="submission" date="2014-04" db="EMBL/GenBank/DDBJ databases">
        <title>Genome sequencing of Vibrio navarrensis strains.</title>
        <authorList>
            <person name="Gladney L.M."/>
            <person name="Katz L.S."/>
            <person name="Marino-Ramirez L."/>
            <person name="Jordan I.K."/>
        </authorList>
    </citation>
    <scope>NUCLEOTIDE SEQUENCE [LARGE SCALE GENOMIC DNA]</scope>
    <source>
        <strain evidence="5 6">ATCC 51183</strain>
    </source>
</reference>
<dbReference type="GO" id="GO:0016226">
    <property type="term" value="P:iron-sulfur cluster assembly"/>
    <property type="evidence" value="ECO:0007669"/>
    <property type="project" value="UniProtKB-UniRule"/>
</dbReference>
<evidence type="ECO:0000313" key="5">
    <source>
        <dbReference type="EMBL" id="KGK09839.1"/>
    </source>
</evidence>
<evidence type="ECO:0000256" key="4">
    <source>
        <dbReference type="HAMAP-Rule" id="MF_00142"/>
    </source>
</evidence>
<evidence type="ECO:0000313" key="6">
    <source>
        <dbReference type="Proteomes" id="UP000029994"/>
    </source>
</evidence>
<dbReference type="CDD" id="cd00503">
    <property type="entry name" value="Frataxin"/>
    <property type="match status" value="1"/>
</dbReference>
<dbReference type="GO" id="GO:0005829">
    <property type="term" value="C:cytosol"/>
    <property type="evidence" value="ECO:0007669"/>
    <property type="project" value="TreeGrafter"/>
</dbReference>
<dbReference type="InterPro" id="IPR002908">
    <property type="entry name" value="Frataxin/CyaY"/>
</dbReference>
<dbReference type="Gene3D" id="3.30.920.10">
    <property type="entry name" value="Frataxin/CyaY"/>
    <property type="match status" value="1"/>
</dbReference>
<dbReference type="InterPro" id="IPR036524">
    <property type="entry name" value="Frataxin/CyaY_sf"/>
</dbReference>
<dbReference type="PANTHER" id="PTHR16821:SF2">
    <property type="entry name" value="FRATAXIN, MITOCHONDRIAL"/>
    <property type="match status" value="1"/>
</dbReference>
<dbReference type="PROSITE" id="PS01344">
    <property type="entry name" value="FRATAXIN_1"/>
    <property type="match status" value="1"/>
</dbReference>
<dbReference type="HAMAP" id="MF_00142">
    <property type="entry name" value="CyaY"/>
    <property type="match status" value="1"/>
</dbReference>
<dbReference type="InterPro" id="IPR047584">
    <property type="entry name" value="CyaY"/>
</dbReference>
<dbReference type="GO" id="GO:0008199">
    <property type="term" value="F:ferric iron binding"/>
    <property type="evidence" value="ECO:0007669"/>
    <property type="project" value="InterPro"/>
</dbReference>
<evidence type="ECO:0000256" key="1">
    <source>
        <dbReference type="ARBA" id="ARBA00008183"/>
    </source>
</evidence>
<dbReference type="RefSeq" id="WP_039422165.1">
    <property type="nucleotide sequence ID" value="NZ_CP061845.1"/>
</dbReference>
<dbReference type="InterPro" id="IPR020895">
    <property type="entry name" value="Frataxin_CS"/>
</dbReference>
<gene>
    <name evidence="4" type="primary">cyaY</name>
    <name evidence="5" type="ORF">EA26_00250</name>
</gene>
<dbReference type="AlphaFoldDB" id="A0A099LQB6"/>
<protein>
    <recommendedName>
        <fullName evidence="4">Iron-sulfur cluster assembly protein CyaY</fullName>
    </recommendedName>
</protein>